<evidence type="ECO:0008006" key="2">
    <source>
        <dbReference type="Google" id="ProtNLM"/>
    </source>
</evidence>
<protein>
    <recommendedName>
        <fullName evidence="2">Resolvase HTH domain-containing protein</fullName>
    </recommendedName>
</protein>
<dbReference type="Pfam" id="PF13384">
    <property type="entry name" value="HTH_23"/>
    <property type="match status" value="1"/>
</dbReference>
<evidence type="ECO:0000313" key="1">
    <source>
        <dbReference type="EMBL" id="KKL99776.1"/>
    </source>
</evidence>
<reference evidence="1" key="1">
    <citation type="journal article" date="2015" name="Nature">
        <title>Complex archaea that bridge the gap between prokaryotes and eukaryotes.</title>
        <authorList>
            <person name="Spang A."/>
            <person name="Saw J.H."/>
            <person name="Jorgensen S.L."/>
            <person name="Zaremba-Niedzwiedzka K."/>
            <person name="Martijn J."/>
            <person name="Lind A.E."/>
            <person name="van Eijk R."/>
            <person name="Schleper C."/>
            <person name="Guy L."/>
            <person name="Ettema T.J."/>
        </authorList>
    </citation>
    <scope>NUCLEOTIDE SEQUENCE</scope>
</reference>
<accession>A0A0F9H9W7</accession>
<sequence length="70" mass="7586">MTCHPGCGCVVASCCFKCPLEACIYESGGHGVARLREVQIAALPELNREKVAETVGCSERTVYRARKRNG</sequence>
<gene>
    <name evidence="1" type="ORF">LCGC14_1810970</name>
</gene>
<name>A0A0F9H9W7_9ZZZZ</name>
<proteinExistence type="predicted"/>
<dbReference type="AlphaFoldDB" id="A0A0F9H9W7"/>
<organism evidence="1">
    <name type="scientific">marine sediment metagenome</name>
    <dbReference type="NCBI Taxonomy" id="412755"/>
    <lineage>
        <taxon>unclassified sequences</taxon>
        <taxon>metagenomes</taxon>
        <taxon>ecological metagenomes</taxon>
    </lineage>
</organism>
<comment type="caution">
    <text evidence="1">The sequence shown here is derived from an EMBL/GenBank/DDBJ whole genome shotgun (WGS) entry which is preliminary data.</text>
</comment>
<dbReference type="EMBL" id="LAZR01017590">
    <property type="protein sequence ID" value="KKL99776.1"/>
    <property type="molecule type" value="Genomic_DNA"/>
</dbReference>